<reference evidence="3" key="1">
    <citation type="journal article" date="2005" name="Nature">
        <title>The map-based sequence of the rice genome.</title>
        <authorList>
            <consortium name="International rice genome sequencing project (IRGSP)"/>
            <person name="Matsumoto T."/>
            <person name="Wu J."/>
            <person name="Kanamori H."/>
            <person name="Katayose Y."/>
            <person name="Fujisawa M."/>
            <person name="Namiki N."/>
            <person name="Mizuno H."/>
            <person name="Yamamoto K."/>
            <person name="Antonio B.A."/>
            <person name="Baba T."/>
            <person name="Sakata K."/>
            <person name="Nagamura Y."/>
            <person name="Aoki H."/>
            <person name="Arikawa K."/>
            <person name="Arita K."/>
            <person name="Bito T."/>
            <person name="Chiden Y."/>
            <person name="Fujitsuka N."/>
            <person name="Fukunaka R."/>
            <person name="Hamada M."/>
            <person name="Harada C."/>
            <person name="Hayashi A."/>
            <person name="Hijishita S."/>
            <person name="Honda M."/>
            <person name="Hosokawa S."/>
            <person name="Ichikawa Y."/>
            <person name="Idonuma A."/>
            <person name="Iijima M."/>
            <person name="Ikeda M."/>
            <person name="Ikeno M."/>
            <person name="Ito K."/>
            <person name="Ito S."/>
            <person name="Ito T."/>
            <person name="Ito Y."/>
            <person name="Ito Y."/>
            <person name="Iwabuchi A."/>
            <person name="Kamiya K."/>
            <person name="Karasawa W."/>
            <person name="Kurita K."/>
            <person name="Katagiri S."/>
            <person name="Kikuta A."/>
            <person name="Kobayashi H."/>
            <person name="Kobayashi N."/>
            <person name="Machita K."/>
            <person name="Maehara T."/>
            <person name="Masukawa M."/>
            <person name="Mizubayashi T."/>
            <person name="Mukai Y."/>
            <person name="Nagasaki H."/>
            <person name="Nagata Y."/>
            <person name="Naito S."/>
            <person name="Nakashima M."/>
            <person name="Nakama Y."/>
            <person name="Nakamichi Y."/>
            <person name="Nakamura M."/>
            <person name="Meguro A."/>
            <person name="Negishi M."/>
            <person name="Ohta I."/>
            <person name="Ohta T."/>
            <person name="Okamoto M."/>
            <person name="Ono N."/>
            <person name="Saji S."/>
            <person name="Sakaguchi M."/>
            <person name="Sakai K."/>
            <person name="Shibata M."/>
            <person name="Shimokawa T."/>
            <person name="Song J."/>
            <person name="Takazaki Y."/>
            <person name="Terasawa K."/>
            <person name="Tsugane M."/>
            <person name="Tsuji K."/>
            <person name="Ueda S."/>
            <person name="Waki K."/>
            <person name="Yamagata H."/>
            <person name="Yamamoto M."/>
            <person name="Yamamoto S."/>
            <person name="Yamane H."/>
            <person name="Yoshiki S."/>
            <person name="Yoshihara R."/>
            <person name="Yukawa K."/>
            <person name="Zhong H."/>
            <person name="Yano M."/>
            <person name="Yuan Q."/>
            <person name="Ouyang S."/>
            <person name="Liu J."/>
            <person name="Jones K.M."/>
            <person name="Gansberger K."/>
            <person name="Moffat K."/>
            <person name="Hill J."/>
            <person name="Bera J."/>
            <person name="Fadrosh D."/>
            <person name="Jin S."/>
            <person name="Johri S."/>
            <person name="Kim M."/>
            <person name="Overton L."/>
            <person name="Reardon M."/>
            <person name="Tsitrin T."/>
            <person name="Vuong H."/>
            <person name="Weaver B."/>
            <person name="Ciecko A."/>
            <person name="Tallon L."/>
            <person name="Jackson J."/>
            <person name="Pai G."/>
            <person name="Aken S.V."/>
            <person name="Utterback T."/>
            <person name="Reidmuller S."/>
            <person name="Feldblyum T."/>
            <person name="Hsiao J."/>
            <person name="Zismann V."/>
            <person name="Iobst S."/>
            <person name="de Vazeille A.R."/>
            <person name="Buell C.R."/>
            <person name="Ying K."/>
            <person name="Li Y."/>
            <person name="Lu T."/>
            <person name="Huang Y."/>
            <person name="Zhao Q."/>
            <person name="Feng Q."/>
            <person name="Zhang L."/>
            <person name="Zhu J."/>
            <person name="Weng Q."/>
            <person name="Mu J."/>
            <person name="Lu Y."/>
            <person name="Fan D."/>
            <person name="Liu Y."/>
            <person name="Guan J."/>
            <person name="Zhang Y."/>
            <person name="Yu S."/>
            <person name="Liu X."/>
            <person name="Zhang Y."/>
            <person name="Hong G."/>
            <person name="Han B."/>
            <person name="Choisne N."/>
            <person name="Demange N."/>
            <person name="Orjeda G."/>
            <person name="Samain S."/>
            <person name="Cattolico L."/>
            <person name="Pelletier E."/>
            <person name="Couloux A."/>
            <person name="Segurens B."/>
            <person name="Wincker P."/>
            <person name="D'Hont A."/>
            <person name="Scarpelli C."/>
            <person name="Weissenbach J."/>
            <person name="Salanoubat M."/>
            <person name="Quetier F."/>
            <person name="Yu Y."/>
            <person name="Kim H.R."/>
            <person name="Rambo T."/>
            <person name="Currie J."/>
            <person name="Collura K."/>
            <person name="Luo M."/>
            <person name="Yang T."/>
            <person name="Ammiraju J.S.S."/>
            <person name="Engler F."/>
            <person name="Soderlund C."/>
            <person name="Wing R.A."/>
            <person name="Palmer L.E."/>
            <person name="de la Bastide M."/>
            <person name="Spiegel L."/>
            <person name="Nascimento L."/>
            <person name="Zutavern T."/>
            <person name="O'Shaughnessy A."/>
            <person name="Dike S."/>
            <person name="Dedhia N."/>
            <person name="Preston R."/>
            <person name="Balija V."/>
            <person name="McCombie W.R."/>
            <person name="Chow T."/>
            <person name="Chen H."/>
            <person name="Chung M."/>
            <person name="Chen C."/>
            <person name="Shaw J."/>
            <person name="Wu H."/>
            <person name="Hsiao K."/>
            <person name="Chao Y."/>
            <person name="Chu M."/>
            <person name="Cheng C."/>
            <person name="Hour A."/>
            <person name="Lee P."/>
            <person name="Lin S."/>
            <person name="Lin Y."/>
            <person name="Liou J."/>
            <person name="Liu S."/>
            <person name="Hsing Y."/>
            <person name="Raghuvanshi S."/>
            <person name="Mohanty A."/>
            <person name="Bharti A.K."/>
            <person name="Gaur A."/>
            <person name="Gupta V."/>
            <person name="Kumar D."/>
            <person name="Ravi V."/>
            <person name="Vij S."/>
            <person name="Kapur A."/>
            <person name="Khurana P."/>
            <person name="Khurana P."/>
            <person name="Khurana J.P."/>
            <person name="Tyagi A.K."/>
            <person name="Gaikwad K."/>
            <person name="Singh A."/>
            <person name="Dalal V."/>
            <person name="Srivastava S."/>
            <person name="Dixit A."/>
            <person name="Pal A.K."/>
            <person name="Ghazi I.A."/>
            <person name="Yadav M."/>
            <person name="Pandit A."/>
            <person name="Bhargava A."/>
            <person name="Sureshbabu K."/>
            <person name="Batra K."/>
            <person name="Sharma T.R."/>
            <person name="Mohapatra T."/>
            <person name="Singh N.K."/>
            <person name="Messing J."/>
            <person name="Nelson A.B."/>
            <person name="Fuks G."/>
            <person name="Kavchok S."/>
            <person name="Keizer G."/>
            <person name="Linton E."/>
            <person name="Llaca V."/>
            <person name="Song R."/>
            <person name="Tanyolac B."/>
            <person name="Young S."/>
            <person name="Ho-Il K."/>
            <person name="Hahn J.H."/>
            <person name="Sangsakoo G."/>
            <person name="Vanavichit A."/>
            <person name="de Mattos Luiz.A.T."/>
            <person name="Zimmer P.D."/>
            <person name="Malone G."/>
            <person name="Dellagostin O."/>
            <person name="de Oliveira A.C."/>
            <person name="Bevan M."/>
            <person name="Bancroft I."/>
            <person name="Minx P."/>
            <person name="Cordum H."/>
            <person name="Wilson R."/>
            <person name="Cheng Z."/>
            <person name="Jin W."/>
            <person name="Jiang J."/>
            <person name="Leong S.A."/>
            <person name="Iwama H."/>
            <person name="Gojobori T."/>
            <person name="Itoh T."/>
            <person name="Niimura Y."/>
            <person name="Fujii Y."/>
            <person name="Habara T."/>
            <person name="Sakai H."/>
            <person name="Sato Y."/>
            <person name="Wilson G."/>
            <person name="Kumar K."/>
            <person name="McCouch S."/>
            <person name="Juretic N."/>
            <person name="Hoen D."/>
            <person name="Wright S."/>
            <person name="Bruskiewich R."/>
            <person name="Bureau T."/>
            <person name="Miyao A."/>
            <person name="Hirochika H."/>
            <person name="Nishikawa T."/>
            <person name="Kadowaki K."/>
            <person name="Sugiura M."/>
            <person name="Burr B."/>
            <person name="Sasaki T."/>
        </authorList>
    </citation>
    <scope>NUCLEOTIDE SEQUENCE [LARGE SCALE GENOMIC DNA]</scope>
    <source>
        <strain evidence="3">cv. Nipponbare</strain>
    </source>
</reference>
<evidence type="ECO:0000256" key="1">
    <source>
        <dbReference type="SAM" id="SignalP"/>
    </source>
</evidence>
<accession>A0A0P0VAN1</accession>
<organism evidence="2 3">
    <name type="scientific">Oryza sativa subsp. japonica</name>
    <name type="common">Rice</name>
    <dbReference type="NCBI Taxonomy" id="39947"/>
    <lineage>
        <taxon>Eukaryota</taxon>
        <taxon>Viridiplantae</taxon>
        <taxon>Streptophyta</taxon>
        <taxon>Embryophyta</taxon>
        <taxon>Tracheophyta</taxon>
        <taxon>Spermatophyta</taxon>
        <taxon>Magnoliopsida</taxon>
        <taxon>Liliopsida</taxon>
        <taxon>Poales</taxon>
        <taxon>Poaceae</taxon>
        <taxon>BOP clade</taxon>
        <taxon>Oryzoideae</taxon>
        <taxon>Oryzeae</taxon>
        <taxon>Oryzinae</taxon>
        <taxon>Oryza</taxon>
        <taxon>Oryza sativa</taxon>
    </lineage>
</organism>
<dbReference type="InParanoid" id="A0A0P0VAN1"/>
<reference evidence="2 3" key="3">
    <citation type="journal article" date="2013" name="Rice">
        <title>Improvement of the Oryza sativa Nipponbare reference genome using next generation sequence and optical map data.</title>
        <authorList>
            <person name="Kawahara Y."/>
            <person name="de la Bastide M."/>
            <person name="Hamilton J.P."/>
            <person name="Kanamori H."/>
            <person name="McCombie W.R."/>
            <person name="Ouyang S."/>
            <person name="Schwartz D.C."/>
            <person name="Tanaka T."/>
            <person name="Wu J."/>
            <person name="Zhou S."/>
            <person name="Childs K.L."/>
            <person name="Davidson R.M."/>
            <person name="Lin H."/>
            <person name="Quesada-Ocampo L."/>
            <person name="Vaillancourt B."/>
            <person name="Sakai H."/>
            <person name="Lee S.S."/>
            <person name="Kim J."/>
            <person name="Numa H."/>
            <person name="Itoh T."/>
            <person name="Buell C.R."/>
            <person name="Matsumoto T."/>
        </authorList>
    </citation>
    <scope>NUCLEOTIDE SEQUENCE [LARGE SCALE GENOMIC DNA]</scope>
    <source>
        <strain evidence="3">cv. Nipponbare</strain>
    </source>
</reference>
<feature type="signal peptide" evidence="1">
    <location>
        <begin position="1"/>
        <end position="24"/>
    </location>
</feature>
<sequence length="120" mass="12542">MAGRSSPELLALVLAAGLPHPVLGRRVGGEEVEVAPPVLLLELPRLARAHAAAFPRQPAAGLGRPGQRVLRRFALRRRLLLPAGAGRVAVAPRVAWVVILLAVAVGARVEHVGEVAAEAM</sequence>
<dbReference type="AlphaFoldDB" id="A0A0P0VAN1"/>
<dbReference type="PaxDb" id="39947-A0A0P0VAN1"/>
<keyword evidence="3" id="KW-1185">Reference proteome</keyword>
<protein>
    <submittedName>
        <fullName evidence="2">Os01g0857650 protein</fullName>
    </submittedName>
</protein>
<dbReference type="EMBL" id="AP014957">
    <property type="protein sequence ID" value="BAS75311.1"/>
    <property type="molecule type" value="Genomic_DNA"/>
</dbReference>
<dbReference type="Gramene" id="Os01t0857650-00">
    <property type="protein sequence ID" value="Os01t0857650-00"/>
    <property type="gene ID" value="Os01g0857650"/>
</dbReference>
<name>A0A0P0VAN1_ORYSJ</name>
<proteinExistence type="predicted"/>
<feature type="chain" id="PRO_5006056249" evidence="1">
    <location>
        <begin position="25"/>
        <end position="120"/>
    </location>
</feature>
<gene>
    <name evidence="2" type="ordered locus">Os01g0857650</name>
    <name evidence="2" type="ORF">OSNPB_010857650</name>
</gene>
<evidence type="ECO:0000313" key="2">
    <source>
        <dbReference type="EMBL" id="BAS75311.1"/>
    </source>
</evidence>
<keyword evidence="1" id="KW-0732">Signal</keyword>
<evidence type="ECO:0000313" key="3">
    <source>
        <dbReference type="Proteomes" id="UP000059680"/>
    </source>
</evidence>
<reference evidence="2 3" key="2">
    <citation type="journal article" date="2013" name="Plant Cell Physiol.">
        <title>Rice Annotation Project Database (RAP-DB): an integrative and interactive database for rice genomics.</title>
        <authorList>
            <person name="Sakai H."/>
            <person name="Lee S.S."/>
            <person name="Tanaka T."/>
            <person name="Numa H."/>
            <person name="Kim J."/>
            <person name="Kawahara Y."/>
            <person name="Wakimoto H."/>
            <person name="Yang C.C."/>
            <person name="Iwamoto M."/>
            <person name="Abe T."/>
            <person name="Yamada Y."/>
            <person name="Muto A."/>
            <person name="Inokuchi H."/>
            <person name="Ikemura T."/>
            <person name="Matsumoto T."/>
            <person name="Sasaki T."/>
            <person name="Itoh T."/>
        </authorList>
    </citation>
    <scope>NUCLEOTIDE SEQUENCE [LARGE SCALE GENOMIC DNA]</scope>
    <source>
        <strain evidence="3">cv. Nipponbare</strain>
    </source>
</reference>
<dbReference type="Proteomes" id="UP000059680">
    <property type="component" value="Chromosome 1"/>
</dbReference>